<dbReference type="OrthoDB" id="4018688at2759"/>
<dbReference type="RefSeq" id="XP_046064826.1">
    <property type="nucleotide sequence ID" value="XM_046204555.1"/>
</dbReference>
<reference evidence="2" key="2">
    <citation type="submission" date="2021-01" db="EMBL/GenBank/DDBJ databases">
        <authorList>
            <person name="Schikora-Tamarit M.A."/>
        </authorList>
    </citation>
    <scope>NUCLEOTIDE SEQUENCE</scope>
    <source>
        <strain evidence="2">CBS6075</strain>
    </source>
</reference>
<protein>
    <recommendedName>
        <fullName evidence="4">Survival protein SurE-like phosphatase/nucleotidase domain-containing protein</fullName>
    </recommendedName>
</protein>
<evidence type="ECO:0000313" key="2">
    <source>
        <dbReference type="EMBL" id="KAH3671650.1"/>
    </source>
</evidence>
<evidence type="ECO:0008006" key="4">
    <source>
        <dbReference type="Google" id="ProtNLM"/>
    </source>
</evidence>
<keyword evidence="1" id="KW-0732">Signal</keyword>
<name>A0A9P8PHK2_9ASCO</name>
<feature type="chain" id="PRO_5040317281" description="Survival protein SurE-like phosphatase/nucleotidase domain-containing protein" evidence="1">
    <location>
        <begin position="23"/>
        <end position="379"/>
    </location>
</feature>
<dbReference type="EMBL" id="JAEUBE010000055">
    <property type="protein sequence ID" value="KAH3671650.1"/>
    <property type="molecule type" value="Genomic_DNA"/>
</dbReference>
<gene>
    <name evidence="2" type="ORF">OGAPHI_000355</name>
</gene>
<accession>A0A9P8PHK2</accession>
<evidence type="ECO:0000313" key="3">
    <source>
        <dbReference type="Proteomes" id="UP000769157"/>
    </source>
</evidence>
<proteinExistence type="predicted"/>
<sequence length="379" mass="42569">MRCSVSVALWSTLLCLSPLAGALNILILNSSPYGSPISTAFHQFLETNHRVISVSPLHLMDSSDNEIEVDSTPISEEDLKDSLDEQEFDLRSLLALNVGDSFYGSQKQDRWYVKSSVLGSALFAFDHLLPSHYTDLSSIDFVVIASSGEQIDGLHRQMTNNNFGLMKLAQMRNIPVLNVNSKEETDMVVAGSINEDLDLSNELLVAYLQRIDEFILQLVNTSKYNEHNFHTSRSLDKSVKFKQYADKELANHNPRLLPNGVGLNINLRAEASCLDTNKEFNFLQTRTVGGYNMVPSLNYDAEKGTVKVDMLYSIDKELPRSKNKYLSEMSVDDGDCFITVTPINWLGGDFEQFEFLETPFHQLNGNEGDERPKLVHQAA</sequence>
<dbReference type="AlphaFoldDB" id="A0A9P8PHK2"/>
<dbReference type="Proteomes" id="UP000769157">
    <property type="component" value="Unassembled WGS sequence"/>
</dbReference>
<organism evidence="2 3">
    <name type="scientific">Ogataea philodendri</name>
    <dbReference type="NCBI Taxonomy" id="1378263"/>
    <lineage>
        <taxon>Eukaryota</taxon>
        <taxon>Fungi</taxon>
        <taxon>Dikarya</taxon>
        <taxon>Ascomycota</taxon>
        <taxon>Saccharomycotina</taxon>
        <taxon>Pichiomycetes</taxon>
        <taxon>Pichiales</taxon>
        <taxon>Pichiaceae</taxon>
        <taxon>Ogataea</taxon>
    </lineage>
</organism>
<reference evidence="2" key="1">
    <citation type="journal article" date="2021" name="Open Biol.">
        <title>Shared evolutionary footprints suggest mitochondrial oxidative damage underlies multiple complex I losses in fungi.</title>
        <authorList>
            <person name="Schikora-Tamarit M.A."/>
            <person name="Marcet-Houben M."/>
            <person name="Nosek J."/>
            <person name="Gabaldon T."/>
        </authorList>
    </citation>
    <scope>NUCLEOTIDE SEQUENCE</scope>
    <source>
        <strain evidence="2">CBS6075</strain>
    </source>
</reference>
<evidence type="ECO:0000256" key="1">
    <source>
        <dbReference type="SAM" id="SignalP"/>
    </source>
</evidence>
<comment type="caution">
    <text evidence="2">The sequence shown here is derived from an EMBL/GenBank/DDBJ whole genome shotgun (WGS) entry which is preliminary data.</text>
</comment>
<feature type="signal peptide" evidence="1">
    <location>
        <begin position="1"/>
        <end position="22"/>
    </location>
</feature>
<dbReference type="GeneID" id="70232323"/>
<keyword evidence="3" id="KW-1185">Reference proteome</keyword>